<comment type="catalytic activity">
    <reaction evidence="3">
        <text>an (S)-2-haloacid + H2O = a (2R)-2-hydroxycarboxylate + a halide anion + H(+)</text>
        <dbReference type="Rhea" id="RHEA:11192"/>
        <dbReference type="ChEBI" id="CHEBI:15377"/>
        <dbReference type="ChEBI" id="CHEBI:15378"/>
        <dbReference type="ChEBI" id="CHEBI:16042"/>
        <dbReference type="ChEBI" id="CHEBI:58314"/>
        <dbReference type="ChEBI" id="CHEBI:137405"/>
        <dbReference type="EC" id="3.8.1.2"/>
    </reaction>
</comment>
<dbReference type="Pfam" id="PF00702">
    <property type="entry name" value="Hydrolase"/>
    <property type="match status" value="1"/>
</dbReference>
<gene>
    <name evidence="4" type="ORF">SM757_21315</name>
</gene>
<comment type="function">
    <text evidence="3">Catalyzes the hydrolytic dehalogenation of small (S)-2-haloalkanoic acids to yield the corresponding (R)-2-hydroxyalkanoic acids.</text>
</comment>
<dbReference type="PANTHER" id="PTHR43316">
    <property type="entry name" value="HYDROLASE, HALOACID DELAHOGENASE-RELATED"/>
    <property type="match status" value="1"/>
</dbReference>
<dbReference type="InterPro" id="IPR023214">
    <property type="entry name" value="HAD_sf"/>
</dbReference>
<evidence type="ECO:0000313" key="4">
    <source>
        <dbReference type="EMBL" id="MDZ5459121.1"/>
    </source>
</evidence>
<dbReference type="InterPro" id="IPR006439">
    <property type="entry name" value="HAD-SF_hydro_IA"/>
</dbReference>
<protein>
    <recommendedName>
        <fullName evidence="3">(S)-2-haloacid dehalogenase</fullName>
        <ecNumber evidence="3">3.8.1.2</ecNumber>
    </recommendedName>
    <alternativeName>
        <fullName evidence="3">2-haloalkanoic acid dehalogenase</fullName>
    </alternativeName>
    <alternativeName>
        <fullName evidence="3">Halocarboxylic acid halidohydrolase</fullName>
    </alternativeName>
    <alternativeName>
        <fullName evidence="3">L-2-haloacid dehalogenase</fullName>
    </alternativeName>
</protein>
<evidence type="ECO:0000313" key="5">
    <source>
        <dbReference type="Proteomes" id="UP001293718"/>
    </source>
</evidence>
<accession>A0ABU5IJR2</accession>
<keyword evidence="5" id="KW-1185">Reference proteome</keyword>
<comment type="similarity">
    <text evidence="1 3">Belongs to the HAD-like hydrolase superfamily. S-2-haloalkanoic acid dehalogenase family.</text>
</comment>
<keyword evidence="2 3" id="KW-0378">Hydrolase</keyword>
<dbReference type="Gene3D" id="3.40.50.1000">
    <property type="entry name" value="HAD superfamily/HAD-like"/>
    <property type="match status" value="1"/>
</dbReference>
<reference evidence="4 5" key="1">
    <citation type="submission" date="2023-11" db="EMBL/GenBank/DDBJ databases">
        <title>Draft genome of Azohydromonas lata strain H1 (DSM1123), a polyhydroxyalkanoate producer.</title>
        <authorList>
            <person name="Traversa D."/>
            <person name="D'Addabbo P."/>
            <person name="Pazzani C."/>
            <person name="Manzari C."/>
            <person name="Chiara M."/>
            <person name="Scrascia M."/>
        </authorList>
    </citation>
    <scope>NUCLEOTIDE SEQUENCE [LARGE SCALE GENOMIC DNA]</scope>
    <source>
        <strain evidence="4 5">H1</strain>
    </source>
</reference>
<dbReference type="Proteomes" id="UP001293718">
    <property type="component" value="Unassembled WGS sequence"/>
</dbReference>
<dbReference type="InterPro" id="IPR023198">
    <property type="entry name" value="PGP-like_dom2"/>
</dbReference>
<sequence length="235" mass="26349">MTQVQALVFDVFGTVVDWRGSIAADLGAWGAQRGIACDWAALADDWRARYQPQMQRVRSGAVPWTVLDALHREALEELLPKYGLQHLDEADRCHLNRVWHRLNPWADVREGLRRLKSRYVIGTLSNGNVALLVNMAKHADLPWDVVFSAETFHAYKPLPQTYLGAAHMLDLRPGELMLCAAHNDDLAAARAQGLRTAFMPRPTEYGPSQTKNLGPEQDWDVVASDFVDLAQRLGV</sequence>
<dbReference type="NCBIfam" id="TIGR01428">
    <property type="entry name" value="HAD_type_II"/>
    <property type="match status" value="1"/>
</dbReference>
<dbReference type="EC" id="3.8.1.2" evidence="3"/>
<dbReference type="PRINTS" id="PR00413">
    <property type="entry name" value="HADHALOGNASE"/>
</dbReference>
<name>A0ABU5IJR2_9BURK</name>
<dbReference type="EMBL" id="JAXOJX010000039">
    <property type="protein sequence ID" value="MDZ5459121.1"/>
    <property type="molecule type" value="Genomic_DNA"/>
</dbReference>
<organism evidence="4 5">
    <name type="scientific">Azohydromonas lata</name>
    <dbReference type="NCBI Taxonomy" id="45677"/>
    <lineage>
        <taxon>Bacteria</taxon>
        <taxon>Pseudomonadati</taxon>
        <taxon>Pseudomonadota</taxon>
        <taxon>Betaproteobacteria</taxon>
        <taxon>Burkholderiales</taxon>
        <taxon>Sphaerotilaceae</taxon>
        <taxon>Azohydromonas</taxon>
    </lineage>
</organism>
<dbReference type="SUPFAM" id="SSF56784">
    <property type="entry name" value="HAD-like"/>
    <property type="match status" value="1"/>
</dbReference>
<dbReference type="NCBIfam" id="TIGR01493">
    <property type="entry name" value="HAD-SF-IA-v2"/>
    <property type="match status" value="1"/>
</dbReference>
<evidence type="ECO:0000256" key="3">
    <source>
        <dbReference type="RuleBase" id="RU368077"/>
    </source>
</evidence>
<evidence type="ECO:0000256" key="2">
    <source>
        <dbReference type="ARBA" id="ARBA00022801"/>
    </source>
</evidence>
<dbReference type="RefSeq" id="WP_322466956.1">
    <property type="nucleotide sequence ID" value="NZ_JAXOJX010000039.1"/>
</dbReference>
<dbReference type="InterPro" id="IPR051540">
    <property type="entry name" value="S-2-haloacid_dehalogenase"/>
</dbReference>
<dbReference type="PANTHER" id="PTHR43316:SF3">
    <property type="entry name" value="HALOACID DEHALOGENASE, TYPE II (AFU_ORTHOLOGUE AFUA_2G07750)-RELATED"/>
    <property type="match status" value="1"/>
</dbReference>
<dbReference type="InterPro" id="IPR036412">
    <property type="entry name" value="HAD-like_sf"/>
</dbReference>
<proteinExistence type="inferred from homology"/>
<comment type="caution">
    <text evidence="4">The sequence shown here is derived from an EMBL/GenBank/DDBJ whole genome shotgun (WGS) entry which is preliminary data.</text>
</comment>
<dbReference type="InterPro" id="IPR006328">
    <property type="entry name" value="2-HAD"/>
</dbReference>
<evidence type="ECO:0000256" key="1">
    <source>
        <dbReference type="ARBA" id="ARBA00008106"/>
    </source>
</evidence>
<dbReference type="CDD" id="cd02588">
    <property type="entry name" value="HAD_L2-DEX"/>
    <property type="match status" value="1"/>
</dbReference>
<dbReference type="Gene3D" id="1.10.150.240">
    <property type="entry name" value="Putative phosphatase, domain 2"/>
    <property type="match status" value="1"/>
</dbReference>